<dbReference type="STRING" id="1420851.AU255_18500"/>
<reference evidence="1 2" key="1">
    <citation type="submission" date="2015-12" db="EMBL/GenBank/DDBJ databases">
        <authorList>
            <person name="Shamseldin A."/>
            <person name="Moawad H."/>
            <person name="Abd El-Rahim W.M."/>
            <person name="Sadowsky M.J."/>
        </authorList>
    </citation>
    <scope>NUCLEOTIDE SEQUENCE [LARGE SCALE GENOMIC DNA]</scope>
    <source>
        <strain evidence="1 2">WF1</strain>
    </source>
</reference>
<protein>
    <submittedName>
        <fullName evidence="1">Uncharacterized protein</fullName>
    </submittedName>
</protein>
<dbReference type="Proteomes" id="UP000191980">
    <property type="component" value="Unassembled WGS sequence"/>
</dbReference>
<evidence type="ECO:0000313" key="1">
    <source>
        <dbReference type="EMBL" id="OQK15155.1"/>
    </source>
</evidence>
<evidence type="ECO:0000313" key="2">
    <source>
        <dbReference type="Proteomes" id="UP000191980"/>
    </source>
</evidence>
<proteinExistence type="predicted"/>
<comment type="caution">
    <text evidence="1">The sequence shown here is derived from an EMBL/GenBank/DDBJ whole genome shotgun (WGS) entry which is preliminary data.</text>
</comment>
<dbReference type="EMBL" id="LPUF01000005">
    <property type="protein sequence ID" value="OQK15155.1"/>
    <property type="molecule type" value="Genomic_DNA"/>
</dbReference>
<name>A0A1V8M0S5_9GAMM</name>
<sequence>MYLALASEPEKWRANYREFFKYPIEGQLFGGIRIATNQGMIIGNERFTAEIEKLTGRRMTTKNGETCWLAE</sequence>
<dbReference type="AlphaFoldDB" id="A0A1V8M0S5"/>
<keyword evidence="2" id="KW-1185">Reference proteome</keyword>
<gene>
    <name evidence="1" type="ORF">AU255_18500</name>
</gene>
<accession>A0A1V8M0S5</accession>
<organism evidence="1 2">
    <name type="scientific">Methyloprofundus sedimenti</name>
    <dbReference type="NCBI Taxonomy" id="1420851"/>
    <lineage>
        <taxon>Bacteria</taxon>
        <taxon>Pseudomonadati</taxon>
        <taxon>Pseudomonadota</taxon>
        <taxon>Gammaproteobacteria</taxon>
        <taxon>Methylococcales</taxon>
        <taxon>Methylococcaceae</taxon>
        <taxon>Methyloprofundus</taxon>
    </lineage>
</organism>